<dbReference type="OrthoDB" id="10353119at2759"/>
<keyword evidence="2" id="KW-1185">Reference proteome</keyword>
<evidence type="ECO:0000313" key="2">
    <source>
        <dbReference type="Proteomes" id="UP001152888"/>
    </source>
</evidence>
<reference evidence="1" key="1">
    <citation type="submission" date="2022-03" db="EMBL/GenBank/DDBJ databases">
        <authorList>
            <person name="Sayadi A."/>
        </authorList>
    </citation>
    <scope>NUCLEOTIDE SEQUENCE</scope>
</reference>
<evidence type="ECO:0000313" key="1">
    <source>
        <dbReference type="EMBL" id="CAH1971134.1"/>
    </source>
</evidence>
<comment type="caution">
    <text evidence="1">The sequence shown here is derived from an EMBL/GenBank/DDBJ whole genome shotgun (WGS) entry which is preliminary data.</text>
</comment>
<accession>A0A9P0KCJ1</accession>
<protein>
    <submittedName>
        <fullName evidence="1">Uncharacterized protein</fullName>
    </submittedName>
</protein>
<gene>
    <name evidence="1" type="ORF">ACAOBT_LOCUS9292</name>
</gene>
<sequence>MLSVELFRRSQVKMADVTKQLVTVMLLVLTFIYSGFAQDVFFPEQVGGNRMRAYIRQKDLTRTGVSADLIGAGSSVDISRTDNSASMRRTNHYTDTRIVSSTDIIGTNDYRETDSSTEAPIVVDRTIIDTKCNNGVKIRNKCRQVVDFNN</sequence>
<proteinExistence type="predicted"/>
<dbReference type="AlphaFoldDB" id="A0A9P0KCJ1"/>
<organism evidence="1 2">
    <name type="scientific">Acanthoscelides obtectus</name>
    <name type="common">Bean weevil</name>
    <name type="synonym">Bruchus obtectus</name>
    <dbReference type="NCBI Taxonomy" id="200917"/>
    <lineage>
        <taxon>Eukaryota</taxon>
        <taxon>Metazoa</taxon>
        <taxon>Ecdysozoa</taxon>
        <taxon>Arthropoda</taxon>
        <taxon>Hexapoda</taxon>
        <taxon>Insecta</taxon>
        <taxon>Pterygota</taxon>
        <taxon>Neoptera</taxon>
        <taxon>Endopterygota</taxon>
        <taxon>Coleoptera</taxon>
        <taxon>Polyphaga</taxon>
        <taxon>Cucujiformia</taxon>
        <taxon>Chrysomeloidea</taxon>
        <taxon>Chrysomelidae</taxon>
        <taxon>Bruchinae</taxon>
        <taxon>Bruchini</taxon>
        <taxon>Acanthoscelides</taxon>
    </lineage>
</organism>
<name>A0A9P0KCJ1_ACAOB</name>
<dbReference type="EMBL" id="CAKOFQ010006782">
    <property type="protein sequence ID" value="CAH1971134.1"/>
    <property type="molecule type" value="Genomic_DNA"/>
</dbReference>
<dbReference type="Proteomes" id="UP001152888">
    <property type="component" value="Unassembled WGS sequence"/>
</dbReference>